<name>A0ABN2W4H7_9ACTN</name>
<protein>
    <recommendedName>
        <fullName evidence="5">Choice-of-anchor G family protein</fullName>
    </recommendedName>
</protein>
<feature type="transmembrane region" description="Helical" evidence="1">
    <location>
        <begin position="498"/>
        <end position="517"/>
    </location>
</feature>
<proteinExistence type="predicted"/>
<dbReference type="EMBL" id="BAAAPY010000010">
    <property type="protein sequence ID" value="GAA2083337.1"/>
    <property type="molecule type" value="Genomic_DNA"/>
</dbReference>
<dbReference type="InterPro" id="IPR047900">
    <property type="entry name" value="Choice_anch_G"/>
</dbReference>
<evidence type="ECO:0000313" key="4">
    <source>
        <dbReference type="Proteomes" id="UP001501480"/>
    </source>
</evidence>
<dbReference type="Proteomes" id="UP001501480">
    <property type="component" value="Unassembled WGS sequence"/>
</dbReference>
<evidence type="ECO:0000256" key="1">
    <source>
        <dbReference type="SAM" id="Phobius"/>
    </source>
</evidence>
<evidence type="ECO:0000313" key="3">
    <source>
        <dbReference type="EMBL" id="GAA2083337.1"/>
    </source>
</evidence>
<feature type="signal peptide" evidence="2">
    <location>
        <begin position="1"/>
        <end position="20"/>
    </location>
</feature>
<keyword evidence="4" id="KW-1185">Reference proteome</keyword>
<accession>A0ABN2W4H7</accession>
<sequence>MAVGLSTLLVTSAVSLSANAAEGFDYKSYAEAQYIAATGALGDPLIDPLGDVLEGGEFAGTDVGAGGANAFVDTAAGTPETDGPNYVAGPLDPLKALTGPVGDALGSEGVGAVGSYAFAQRDASDAASGAVTNAGLVQVGGGDAPPANAVLNLSGPGQPLEPLNALANVTLDLGALGSQASLEENAPTSPSSTVGIAQGSISAEVVALGTILDAIGDTLGDPDITIGEPGVLAVSVTGVQNTLDAVTTVSNGGVTVNLQTGLVTLNIDELLEAATDGNVNFASLSRADGQQDLLNLVATGVTEALPGLLAQANTQVLGAIGTAGLQLDTLGTITPITLDAVAPELVEALTTAIDTLITSAVAPLSAALTDGLNTLTTELRRAISVDVNVIDEYVGLVGDRLETTTNVYSATAVRVTVLGAAGDGGLADLFLGNSLVGANSRTPIVQQDQAAAGDDGTQADGTIADAAADAQADAIADADAQADADVTSSLPNAGAPNLLPFWLLGLGLVAFGAAVLVNERRRALI</sequence>
<keyword evidence="1" id="KW-0812">Transmembrane</keyword>
<keyword evidence="1" id="KW-0472">Membrane</keyword>
<organism evidence="3 4">
    <name type="scientific">Aeromicrobium halocynthiae</name>
    <dbReference type="NCBI Taxonomy" id="560557"/>
    <lineage>
        <taxon>Bacteria</taxon>
        <taxon>Bacillati</taxon>
        <taxon>Actinomycetota</taxon>
        <taxon>Actinomycetes</taxon>
        <taxon>Propionibacteriales</taxon>
        <taxon>Nocardioidaceae</taxon>
        <taxon>Aeromicrobium</taxon>
    </lineage>
</organism>
<gene>
    <name evidence="3" type="ORF">GCM10009821_25540</name>
</gene>
<reference evidence="3 4" key="1">
    <citation type="journal article" date="2019" name="Int. J. Syst. Evol. Microbiol.">
        <title>The Global Catalogue of Microorganisms (GCM) 10K type strain sequencing project: providing services to taxonomists for standard genome sequencing and annotation.</title>
        <authorList>
            <consortium name="The Broad Institute Genomics Platform"/>
            <consortium name="The Broad Institute Genome Sequencing Center for Infectious Disease"/>
            <person name="Wu L."/>
            <person name="Ma J."/>
        </authorList>
    </citation>
    <scope>NUCLEOTIDE SEQUENCE [LARGE SCALE GENOMIC DNA]</scope>
    <source>
        <strain evidence="3 4">JCM 15749</strain>
    </source>
</reference>
<comment type="caution">
    <text evidence="3">The sequence shown here is derived from an EMBL/GenBank/DDBJ whole genome shotgun (WGS) entry which is preliminary data.</text>
</comment>
<evidence type="ECO:0008006" key="5">
    <source>
        <dbReference type="Google" id="ProtNLM"/>
    </source>
</evidence>
<evidence type="ECO:0000256" key="2">
    <source>
        <dbReference type="SAM" id="SignalP"/>
    </source>
</evidence>
<dbReference type="NCBIfam" id="NF033766">
    <property type="entry name" value="choice_anch_G"/>
    <property type="match status" value="1"/>
</dbReference>
<keyword evidence="1" id="KW-1133">Transmembrane helix</keyword>
<feature type="chain" id="PRO_5045825201" description="Choice-of-anchor G family protein" evidence="2">
    <location>
        <begin position="21"/>
        <end position="525"/>
    </location>
</feature>
<keyword evidence="2" id="KW-0732">Signal</keyword>